<dbReference type="InterPro" id="IPR021765">
    <property type="entry name" value="UstYa-like"/>
</dbReference>
<organism evidence="4 5">
    <name type="scientific">Trichodelitschia bisporula</name>
    <dbReference type="NCBI Taxonomy" id="703511"/>
    <lineage>
        <taxon>Eukaryota</taxon>
        <taxon>Fungi</taxon>
        <taxon>Dikarya</taxon>
        <taxon>Ascomycota</taxon>
        <taxon>Pezizomycotina</taxon>
        <taxon>Dothideomycetes</taxon>
        <taxon>Dothideomycetes incertae sedis</taxon>
        <taxon>Phaeotrichales</taxon>
        <taxon>Phaeotrichaceae</taxon>
        <taxon>Trichodelitschia</taxon>
    </lineage>
</organism>
<accession>A0A6G1HNI0</accession>
<dbReference type="OrthoDB" id="3687641at2759"/>
<protein>
    <recommendedName>
        <fullName evidence="6">Tat pathway signal sequence</fullName>
    </recommendedName>
</protein>
<dbReference type="AlphaFoldDB" id="A0A6G1HNI0"/>
<proteinExistence type="inferred from homology"/>
<evidence type="ECO:0000313" key="4">
    <source>
        <dbReference type="EMBL" id="KAF2397623.1"/>
    </source>
</evidence>
<feature type="transmembrane region" description="Helical" evidence="3">
    <location>
        <begin position="35"/>
        <end position="56"/>
    </location>
</feature>
<keyword evidence="3" id="KW-1133">Transmembrane helix</keyword>
<dbReference type="PANTHER" id="PTHR33365:SF13">
    <property type="entry name" value="TAT PATHWAY SIGNAL SEQUENCE"/>
    <property type="match status" value="1"/>
</dbReference>
<sequence length="269" mass="30531">MASWFASRKVESEDAEALLPDEPVVVVKSQTRKRILLVASHLACVVGGLWAGRAFVNRDVLCMSFTSRYSPLLDADISYSTVKFNGSFTKLNDFRLDAGPKVDAAWESLGVDYRAVAIPAHLALKSGLAPDQVKIRDKYGGGYPANVEGLHHLHCLNLLRKSLYFNHAYYHDRGEGAFKNEEHIVKFHVTHCLDIIRQQLMCTVDVGVLGQVWWNPKAPEPFVDFNTRHECRDFEAVRSWAEVRQLPEEPPHDYLQPPRDDDRVYESIP</sequence>
<dbReference type="Proteomes" id="UP000799640">
    <property type="component" value="Unassembled WGS sequence"/>
</dbReference>
<gene>
    <name evidence="4" type="ORF">EJ06DRAFT_584040</name>
</gene>
<keyword evidence="3" id="KW-0472">Membrane</keyword>
<feature type="region of interest" description="Disordered" evidence="2">
    <location>
        <begin position="248"/>
        <end position="269"/>
    </location>
</feature>
<keyword evidence="5" id="KW-1185">Reference proteome</keyword>
<reference evidence="4" key="1">
    <citation type="journal article" date="2020" name="Stud. Mycol.">
        <title>101 Dothideomycetes genomes: a test case for predicting lifestyles and emergence of pathogens.</title>
        <authorList>
            <person name="Haridas S."/>
            <person name="Albert R."/>
            <person name="Binder M."/>
            <person name="Bloem J."/>
            <person name="Labutti K."/>
            <person name="Salamov A."/>
            <person name="Andreopoulos B."/>
            <person name="Baker S."/>
            <person name="Barry K."/>
            <person name="Bills G."/>
            <person name="Bluhm B."/>
            <person name="Cannon C."/>
            <person name="Castanera R."/>
            <person name="Culley D."/>
            <person name="Daum C."/>
            <person name="Ezra D."/>
            <person name="Gonzalez J."/>
            <person name="Henrissat B."/>
            <person name="Kuo A."/>
            <person name="Liang C."/>
            <person name="Lipzen A."/>
            <person name="Lutzoni F."/>
            <person name="Magnuson J."/>
            <person name="Mondo S."/>
            <person name="Nolan M."/>
            <person name="Ohm R."/>
            <person name="Pangilinan J."/>
            <person name="Park H.-J."/>
            <person name="Ramirez L."/>
            <person name="Alfaro M."/>
            <person name="Sun H."/>
            <person name="Tritt A."/>
            <person name="Yoshinaga Y."/>
            <person name="Zwiers L.-H."/>
            <person name="Turgeon B."/>
            <person name="Goodwin S."/>
            <person name="Spatafora J."/>
            <person name="Crous P."/>
            <person name="Grigoriev I."/>
        </authorList>
    </citation>
    <scope>NUCLEOTIDE SEQUENCE</scope>
    <source>
        <strain evidence="4">CBS 262.69</strain>
    </source>
</reference>
<evidence type="ECO:0000313" key="5">
    <source>
        <dbReference type="Proteomes" id="UP000799640"/>
    </source>
</evidence>
<name>A0A6G1HNI0_9PEZI</name>
<evidence type="ECO:0000256" key="1">
    <source>
        <dbReference type="ARBA" id="ARBA00035112"/>
    </source>
</evidence>
<comment type="similarity">
    <text evidence="1">Belongs to the ustYa family.</text>
</comment>
<dbReference type="Pfam" id="PF11807">
    <property type="entry name" value="UstYa"/>
    <property type="match status" value="1"/>
</dbReference>
<dbReference type="PANTHER" id="PTHR33365">
    <property type="entry name" value="YALI0B05434P"/>
    <property type="match status" value="1"/>
</dbReference>
<keyword evidence="3" id="KW-0812">Transmembrane</keyword>
<evidence type="ECO:0000256" key="3">
    <source>
        <dbReference type="SAM" id="Phobius"/>
    </source>
</evidence>
<evidence type="ECO:0000256" key="2">
    <source>
        <dbReference type="SAM" id="MobiDB-lite"/>
    </source>
</evidence>
<dbReference type="EMBL" id="ML996702">
    <property type="protein sequence ID" value="KAF2397623.1"/>
    <property type="molecule type" value="Genomic_DNA"/>
</dbReference>
<dbReference type="GO" id="GO:0043386">
    <property type="term" value="P:mycotoxin biosynthetic process"/>
    <property type="evidence" value="ECO:0007669"/>
    <property type="project" value="InterPro"/>
</dbReference>
<evidence type="ECO:0008006" key="6">
    <source>
        <dbReference type="Google" id="ProtNLM"/>
    </source>
</evidence>